<dbReference type="Gene3D" id="3.90.79.10">
    <property type="entry name" value="Nucleoside Triphosphate Pyrophosphohydrolase"/>
    <property type="match status" value="1"/>
</dbReference>
<feature type="transmembrane region" description="Helical" evidence="2">
    <location>
        <begin position="77"/>
        <end position="95"/>
    </location>
</feature>
<protein>
    <recommendedName>
        <fullName evidence="3">Nudix hydrolase domain-containing protein</fullName>
    </recommendedName>
</protein>
<evidence type="ECO:0000313" key="5">
    <source>
        <dbReference type="Proteomes" id="UP000007799"/>
    </source>
</evidence>
<dbReference type="Pfam" id="PF00293">
    <property type="entry name" value="NUDIX"/>
    <property type="match status" value="1"/>
</dbReference>
<evidence type="ECO:0000259" key="3">
    <source>
        <dbReference type="PROSITE" id="PS51462"/>
    </source>
</evidence>
<reference evidence="4" key="1">
    <citation type="submission" date="2009-08" db="EMBL/GenBank/DDBJ databases">
        <title>Annotation of Salpingoeca rosetta.</title>
        <authorList>
            <consortium name="The Broad Institute Genome Sequencing Platform"/>
            <person name="Russ C."/>
            <person name="Cuomo C."/>
            <person name="Burger G."/>
            <person name="Gray M.W."/>
            <person name="Holland P.W.H."/>
            <person name="King N."/>
            <person name="Lang F.B.F."/>
            <person name="Roger A.J."/>
            <person name="Ruiz-Trillo I."/>
            <person name="Young S.K."/>
            <person name="Zeng Q."/>
            <person name="Gargeya S."/>
            <person name="Alvarado L."/>
            <person name="Berlin A."/>
            <person name="Chapman S.B."/>
            <person name="Chen Z."/>
            <person name="Freedman E."/>
            <person name="Gellesch M."/>
            <person name="Goldberg J."/>
            <person name="Griggs A."/>
            <person name="Gujja S."/>
            <person name="Heilman E."/>
            <person name="Heiman D."/>
            <person name="Howarth C."/>
            <person name="Mehta T."/>
            <person name="Neiman D."/>
            <person name="Pearson M."/>
            <person name="Roberts A."/>
            <person name="Saif S."/>
            <person name="Shea T."/>
            <person name="Shenoy N."/>
            <person name="Sisk P."/>
            <person name="Stolte C."/>
            <person name="Sykes S."/>
            <person name="White J."/>
            <person name="Yandava C."/>
            <person name="Haas B."/>
            <person name="Nusbaum C."/>
            <person name="Birren B."/>
        </authorList>
    </citation>
    <scope>NUCLEOTIDE SEQUENCE [LARGE SCALE GENOMIC DNA]</scope>
    <source>
        <strain evidence="4">ATCC 50818</strain>
    </source>
</reference>
<keyword evidence="2" id="KW-0472">Membrane</keyword>
<dbReference type="InterPro" id="IPR015797">
    <property type="entry name" value="NUDIX_hydrolase-like_dom_sf"/>
</dbReference>
<feature type="compositionally biased region" description="Gly residues" evidence="1">
    <location>
        <begin position="55"/>
        <end position="65"/>
    </location>
</feature>
<dbReference type="AlphaFoldDB" id="F2U034"/>
<dbReference type="EMBL" id="GL832958">
    <property type="protein sequence ID" value="EGD80762.1"/>
    <property type="molecule type" value="Genomic_DNA"/>
</dbReference>
<keyword evidence="5" id="KW-1185">Reference proteome</keyword>
<dbReference type="OrthoDB" id="47089at2759"/>
<dbReference type="PROSITE" id="PS51462">
    <property type="entry name" value="NUDIX"/>
    <property type="match status" value="1"/>
</dbReference>
<accession>F2U034</accession>
<proteinExistence type="predicted"/>
<feature type="region of interest" description="Disordered" evidence="1">
    <location>
        <begin position="1"/>
        <end position="65"/>
    </location>
</feature>
<dbReference type="InParanoid" id="F2U034"/>
<dbReference type="RefSeq" id="XP_004997323.1">
    <property type="nucleotide sequence ID" value="XM_004997266.1"/>
</dbReference>
<dbReference type="eggNOG" id="ENOG502SGXJ">
    <property type="taxonomic scope" value="Eukaryota"/>
</dbReference>
<evidence type="ECO:0000256" key="1">
    <source>
        <dbReference type="SAM" id="MobiDB-lite"/>
    </source>
</evidence>
<dbReference type="GeneID" id="16077920"/>
<feature type="compositionally biased region" description="Gly residues" evidence="1">
    <location>
        <begin position="20"/>
        <end position="31"/>
    </location>
</feature>
<keyword evidence="2" id="KW-1133">Transmembrane helix</keyword>
<dbReference type="SUPFAM" id="SSF55811">
    <property type="entry name" value="Nudix"/>
    <property type="match status" value="1"/>
</dbReference>
<keyword evidence="2" id="KW-0812">Transmembrane</keyword>
<dbReference type="KEGG" id="sre:PTSG_01351"/>
<dbReference type="Proteomes" id="UP000007799">
    <property type="component" value="Unassembled WGS sequence"/>
</dbReference>
<evidence type="ECO:0000256" key="2">
    <source>
        <dbReference type="SAM" id="Phobius"/>
    </source>
</evidence>
<evidence type="ECO:0000313" key="4">
    <source>
        <dbReference type="EMBL" id="EGD80762.1"/>
    </source>
</evidence>
<sequence>MDEGGASGGRRSPVLTMMMGSGGGIGGGGSGSHNSNNAGSGSSGGGISHSRSNSSGGGVGGLGSGRGAKARWRQKRWWYMVLGGIACFTVLRLMFASPSSGGHGRKAEVVKSKRETVPYFDNTFGEELGVLPIEDVHEQGLAHYGVVVLAYRPKPNSGGNEVEMLLSKRSSAVHMCPRQWLLVGEHAQREEDAVTMALRGLREELGIFASADDLTHLCDVPFQHEFSDGKRENQMTHLVLATLPSFQHIDLDAETKEVKWFSPAEILDMAKKHQLCGEALSDLVFKFVTTACQRLREEKQLDCGIEIDAGAFVCPESDQHA</sequence>
<feature type="domain" description="Nudix hydrolase" evidence="3">
    <location>
        <begin position="141"/>
        <end position="289"/>
    </location>
</feature>
<dbReference type="InterPro" id="IPR000086">
    <property type="entry name" value="NUDIX_hydrolase_dom"/>
</dbReference>
<gene>
    <name evidence="4" type="ORF">PTSG_01351</name>
</gene>
<organism evidence="5">
    <name type="scientific">Salpingoeca rosetta (strain ATCC 50818 / BSB-021)</name>
    <dbReference type="NCBI Taxonomy" id="946362"/>
    <lineage>
        <taxon>Eukaryota</taxon>
        <taxon>Choanoflagellata</taxon>
        <taxon>Craspedida</taxon>
        <taxon>Salpingoecidae</taxon>
        <taxon>Salpingoeca</taxon>
    </lineage>
</organism>
<name>F2U034_SALR5</name>